<gene>
    <name evidence="2" type="ORF">VHEMI01967</name>
</gene>
<dbReference type="InterPro" id="IPR039448">
    <property type="entry name" value="Beta_helix"/>
</dbReference>
<dbReference type="SMART" id="SM00710">
    <property type="entry name" value="PbH1"/>
    <property type="match status" value="6"/>
</dbReference>
<dbReference type="InterPro" id="IPR036426">
    <property type="entry name" value="Bulb-type_lectin_dom_sf"/>
</dbReference>
<dbReference type="Gene3D" id="2.90.10.10">
    <property type="entry name" value="Bulb-type lectin domain"/>
    <property type="match status" value="1"/>
</dbReference>
<dbReference type="Pfam" id="PF13229">
    <property type="entry name" value="Beta_helix"/>
    <property type="match status" value="1"/>
</dbReference>
<reference evidence="2 3" key="1">
    <citation type="journal article" date="2015" name="Genome Announc.">
        <title>Draft Genome Sequence and Gene Annotation of the Entomopathogenic Fungus Verticillium hemipterigenum.</title>
        <authorList>
            <person name="Horn F."/>
            <person name="Habel A."/>
            <person name="Scharf D.H."/>
            <person name="Dworschak J."/>
            <person name="Brakhage A.A."/>
            <person name="Guthke R."/>
            <person name="Hertweck C."/>
            <person name="Linde J."/>
        </authorList>
    </citation>
    <scope>NUCLEOTIDE SEQUENCE [LARGE SCALE GENOMIC DNA]</scope>
</reference>
<proteinExistence type="predicted"/>
<keyword evidence="3" id="KW-1185">Reference proteome</keyword>
<dbReference type="PROSITE" id="PS51257">
    <property type="entry name" value="PROKAR_LIPOPROTEIN"/>
    <property type="match status" value="1"/>
</dbReference>
<dbReference type="NCBIfam" id="TIGR03804">
    <property type="entry name" value="para_beta_helix"/>
    <property type="match status" value="1"/>
</dbReference>
<dbReference type="SUPFAM" id="SSF51126">
    <property type="entry name" value="Pectin lyase-like"/>
    <property type="match status" value="1"/>
</dbReference>
<dbReference type="STRING" id="1531966.A0A0A1T908"/>
<dbReference type="Proteomes" id="UP000039046">
    <property type="component" value="Unassembled WGS sequence"/>
</dbReference>
<dbReference type="SMART" id="SM00108">
    <property type="entry name" value="B_lectin"/>
    <property type="match status" value="1"/>
</dbReference>
<dbReference type="OrthoDB" id="2587928at2759"/>
<dbReference type="EMBL" id="CDHN01000001">
    <property type="protein sequence ID" value="CEJ81859.1"/>
    <property type="molecule type" value="Genomic_DNA"/>
</dbReference>
<feature type="domain" description="Bulb-type lectin" evidence="1">
    <location>
        <begin position="378"/>
        <end position="500"/>
    </location>
</feature>
<dbReference type="InterPro" id="IPR001480">
    <property type="entry name" value="Bulb-type_lectin_dom"/>
</dbReference>
<evidence type="ECO:0000313" key="2">
    <source>
        <dbReference type="EMBL" id="CEJ81859.1"/>
    </source>
</evidence>
<dbReference type="Gene3D" id="2.160.20.10">
    <property type="entry name" value="Single-stranded right-handed beta-helix, Pectin lyase-like"/>
    <property type="match status" value="1"/>
</dbReference>
<dbReference type="PROSITE" id="PS50927">
    <property type="entry name" value="BULB_LECTIN"/>
    <property type="match status" value="1"/>
</dbReference>
<dbReference type="InterPro" id="IPR012334">
    <property type="entry name" value="Pectin_lyas_fold"/>
</dbReference>
<dbReference type="HOGENOM" id="CLU_041043_0_0_1"/>
<evidence type="ECO:0000313" key="3">
    <source>
        <dbReference type="Proteomes" id="UP000039046"/>
    </source>
</evidence>
<dbReference type="InterPro" id="IPR022441">
    <property type="entry name" value="Para_beta_helix_rpt-2"/>
</dbReference>
<organism evidence="2 3">
    <name type="scientific">[Torrubiella] hemipterigena</name>
    <dbReference type="NCBI Taxonomy" id="1531966"/>
    <lineage>
        <taxon>Eukaryota</taxon>
        <taxon>Fungi</taxon>
        <taxon>Dikarya</taxon>
        <taxon>Ascomycota</taxon>
        <taxon>Pezizomycotina</taxon>
        <taxon>Sordariomycetes</taxon>
        <taxon>Hypocreomycetidae</taxon>
        <taxon>Hypocreales</taxon>
        <taxon>Clavicipitaceae</taxon>
        <taxon>Clavicipitaceae incertae sedis</taxon>
        <taxon>'Torrubiella' clade</taxon>
    </lineage>
</organism>
<name>A0A0A1T908_9HYPO</name>
<dbReference type="InterPro" id="IPR006626">
    <property type="entry name" value="PbH1"/>
</dbReference>
<dbReference type="SUPFAM" id="SSF51110">
    <property type="entry name" value="alpha-D-mannose-specific plant lectins"/>
    <property type="match status" value="1"/>
</dbReference>
<dbReference type="AlphaFoldDB" id="A0A0A1T908"/>
<sequence>MRAETALFFPALAAAGCISNGDQNTINALFRNGGANTVVQLCENATIQITDKILFTADGQEISTQNYPTGSTRATIRVAVGSSASTLIEGHSFNNIKIKNIQLDGNRNGAGFYKGGGANIEIGGTATGQVIQNVNSRNPRGWSCMHIIGSGNDANPCKNAQILNNDIGPCGEEGHNANGDGLWADGISLDCTDTLVQDNTIVGSTDGGIVIFGSPGSTINRNTIISSDQHLGFGAINMVDGQYQGSYANVKVTNNKIQGKKIFNLGIGIGANVWSFNDPYALKGPATITGNTISGHVAFPIALNGWANGIQITGNDASDVPSPKSSWADASHCVQPIQQAFTANANFVYWGPGVADSKNLQSDFYSASGNMTNFLCTSTPLADSITYKGNELNVVSDSGPFADLHGVIAQYQGDSNVVVLQAGKPVWASGHTLSQGCGNPSKCRLIFQGDGNLVTYYDGQPQWSSGTGGRGSTVTIINKAPWIQIRDASGNVIWDTTKST</sequence>
<accession>A0A0A1T908</accession>
<dbReference type="InterPro" id="IPR011050">
    <property type="entry name" value="Pectin_lyase_fold/virulence"/>
</dbReference>
<protein>
    <recommendedName>
        <fullName evidence="1">Bulb-type lectin domain-containing protein</fullName>
    </recommendedName>
</protein>
<evidence type="ECO:0000259" key="1">
    <source>
        <dbReference type="PROSITE" id="PS50927"/>
    </source>
</evidence>